<dbReference type="PANTHER" id="PTHR36703">
    <property type="entry name" value="TRIACYLGLYCEROL LIPASE-LIKE PROTEIN"/>
    <property type="match status" value="1"/>
</dbReference>
<dbReference type="Gramene" id="Pp3c2_22540V3.5">
    <property type="protein sequence ID" value="Pp3c2_22540V3.5"/>
    <property type="gene ID" value="Pp3c2_22540"/>
</dbReference>
<organism evidence="1 2">
    <name type="scientific">Physcomitrium patens</name>
    <name type="common">Spreading-leaved earth moss</name>
    <name type="synonym">Physcomitrella patens</name>
    <dbReference type="NCBI Taxonomy" id="3218"/>
    <lineage>
        <taxon>Eukaryota</taxon>
        <taxon>Viridiplantae</taxon>
        <taxon>Streptophyta</taxon>
        <taxon>Embryophyta</taxon>
        <taxon>Bryophyta</taxon>
        <taxon>Bryophytina</taxon>
        <taxon>Bryopsida</taxon>
        <taxon>Funariidae</taxon>
        <taxon>Funariales</taxon>
        <taxon>Funariaceae</taxon>
        <taxon>Physcomitrium</taxon>
    </lineage>
</organism>
<dbReference type="EnsemblPlants" id="Pp3c2_22540V3.5">
    <property type="protein sequence ID" value="Pp3c2_22540V3.5"/>
    <property type="gene ID" value="Pp3c2_22540"/>
</dbReference>
<dbReference type="Proteomes" id="UP000006727">
    <property type="component" value="Chromosome 2"/>
</dbReference>
<proteinExistence type="predicted"/>
<keyword evidence="2" id="KW-1185">Reference proteome</keyword>
<evidence type="ECO:0000313" key="2">
    <source>
        <dbReference type="Proteomes" id="UP000006727"/>
    </source>
</evidence>
<sequence length="240" mass="26632">MQFPRDDNLPVGGQELCKTGISDEGCMRCNFPFNEKLEGLAKKDYKMQYVRGKAVHGYRALHDTFYSIKAVFEKHNVVFTIGASLASAGAAWAGYTARQLHQRKVEERLNSIEQAMTTVHNLEVEQVQAITKGIGVSYPACAATATTTLVVGYALGFRGGRRYTLNRIRKQQQKPLALSKLNVTKLSRFSQVFQRAIVRPSRATDPLQANCDTKQDTKQELTLNALEAVGVVEAPKPVIK</sequence>
<accession>A0A7I4D0Q5</accession>
<name>A0A7I4D0Q5_PHYPA</name>
<dbReference type="EnsemblPlants" id="Pp3c2_22540V3.10">
    <property type="protein sequence ID" value="Pp3c2_22540V3.10"/>
    <property type="gene ID" value="Pp3c2_22540"/>
</dbReference>
<dbReference type="PANTHER" id="PTHR36703:SF1">
    <property type="entry name" value="TRIACYLGLYCEROL LIPASE-LIKE PROTEIN"/>
    <property type="match status" value="1"/>
</dbReference>
<reference evidence="1" key="3">
    <citation type="submission" date="2020-12" db="UniProtKB">
        <authorList>
            <consortium name="EnsemblPlants"/>
        </authorList>
    </citation>
    <scope>IDENTIFICATION</scope>
</reference>
<reference evidence="1 2" key="1">
    <citation type="journal article" date="2008" name="Science">
        <title>The Physcomitrella genome reveals evolutionary insights into the conquest of land by plants.</title>
        <authorList>
            <person name="Rensing S."/>
            <person name="Lang D."/>
            <person name="Zimmer A."/>
            <person name="Terry A."/>
            <person name="Salamov A."/>
            <person name="Shapiro H."/>
            <person name="Nishiyama T."/>
            <person name="Perroud P.-F."/>
            <person name="Lindquist E."/>
            <person name="Kamisugi Y."/>
            <person name="Tanahashi T."/>
            <person name="Sakakibara K."/>
            <person name="Fujita T."/>
            <person name="Oishi K."/>
            <person name="Shin-I T."/>
            <person name="Kuroki Y."/>
            <person name="Toyoda A."/>
            <person name="Suzuki Y."/>
            <person name="Hashimoto A."/>
            <person name="Yamaguchi K."/>
            <person name="Sugano A."/>
            <person name="Kohara Y."/>
            <person name="Fujiyama A."/>
            <person name="Anterola A."/>
            <person name="Aoki S."/>
            <person name="Ashton N."/>
            <person name="Barbazuk W.B."/>
            <person name="Barker E."/>
            <person name="Bennetzen J."/>
            <person name="Bezanilla M."/>
            <person name="Blankenship R."/>
            <person name="Cho S.H."/>
            <person name="Dutcher S."/>
            <person name="Estelle M."/>
            <person name="Fawcett J.A."/>
            <person name="Gundlach H."/>
            <person name="Hanada K."/>
            <person name="Heyl A."/>
            <person name="Hicks K.A."/>
            <person name="Hugh J."/>
            <person name="Lohr M."/>
            <person name="Mayer K."/>
            <person name="Melkozernov A."/>
            <person name="Murata T."/>
            <person name="Nelson D."/>
            <person name="Pils B."/>
            <person name="Prigge M."/>
            <person name="Reiss B."/>
            <person name="Renner T."/>
            <person name="Rombauts S."/>
            <person name="Rushton P."/>
            <person name="Sanderfoot A."/>
            <person name="Schween G."/>
            <person name="Shiu S.-H."/>
            <person name="Stueber K."/>
            <person name="Theodoulou F.L."/>
            <person name="Tu H."/>
            <person name="Van de Peer Y."/>
            <person name="Verrier P.J."/>
            <person name="Waters E."/>
            <person name="Wood A."/>
            <person name="Yang L."/>
            <person name="Cove D."/>
            <person name="Cuming A."/>
            <person name="Hasebe M."/>
            <person name="Lucas S."/>
            <person name="Mishler D.B."/>
            <person name="Reski R."/>
            <person name="Grigoriev I."/>
            <person name="Quatrano R.S."/>
            <person name="Boore J.L."/>
        </authorList>
    </citation>
    <scope>NUCLEOTIDE SEQUENCE [LARGE SCALE GENOMIC DNA]</scope>
    <source>
        <strain evidence="1 2">cv. Gransden 2004</strain>
    </source>
</reference>
<dbReference type="AlphaFoldDB" id="A0A7I4D0Q5"/>
<reference evidence="1 2" key="2">
    <citation type="journal article" date="2018" name="Plant J.">
        <title>The Physcomitrella patens chromosome-scale assembly reveals moss genome structure and evolution.</title>
        <authorList>
            <person name="Lang D."/>
            <person name="Ullrich K.K."/>
            <person name="Murat F."/>
            <person name="Fuchs J."/>
            <person name="Jenkins J."/>
            <person name="Haas F.B."/>
            <person name="Piednoel M."/>
            <person name="Gundlach H."/>
            <person name="Van Bel M."/>
            <person name="Meyberg R."/>
            <person name="Vives C."/>
            <person name="Morata J."/>
            <person name="Symeonidi A."/>
            <person name="Hiss M."/>
            <person name="Muchero W."/>
            <person name="Kamisugi Y."/>
            <person name="Saleh O."/>
            <person name="Blanc G."/>
            <person name="Decker E.L."/>
            <person name="van Gessel N."/>
            <person name="Grimwood J."/>
            <person name="Hayes R.D."/>
            <person name="Graham S.W."/>
            <person name="Gunter L.E."/>
            <person name="McDaniel S.F."/>
            <person name="Hoernstein S.N.W."/>
            <person name="Larsson A."/>
            <person name="Li F.W."/>
            <person name="Perroud P.F."/>
            <person name="Phillips J."/>
            <person name="Ranjan P."/>
            <person name="Rokshar D.S."/>
            <person name="Rothfels C.J."/>
            <person name="Schneider L."/>
            <person name="Shu S."/>
            <person name="Stevenson D.W."/>
            <person name="Thummler F."/>
            <person name="Tillich M."/>
            <person name="Villarreal Aguilar J.C."/>
            <person name="Widiez T."/>
            <person name="Wong G.K."/>
            <person name="Wymore A."/>
            <person name="Zhang Y."/>
            <person name="Zimmer A.D."/>
            <person name="Quatrano R.S."/>
            <person name="Mayer K.F.X."/>
            <person name="Goodstein D."/>
            <person name="Casacuberta J.M."/>
            <person name="Vandepoele K."/>
            <person name="Reski R."/>
            <person name="Cuming A.C."/>
            <person name="Tuskan G.A."/>
            <person name="Maumus F."/>
            <person name="Salse J."/>
            <person name="Schmutz J."/>
            <person name="Rensing S.A."/>
        </authorList>
    </citation>
    <scope>NUCLEOTIDE SEQUENCE [LARGE SCALE GENOMIC DNA]</scope>
    <source>
        <strain evidence="1 2">cv. Gransden 2004</strain>
    </source>
</reference>
<protein>
    <submittedName>
        <fullName evidence="1">Uncharacterized protein</fullName>
    </submittedName>
</protein>
<dbReference type="FunCoup" id="A0A7I4D0Q5">
    <property type="interactions" value="883"/>
</dbReference>
<dbReference type="RefSeq" id="XP_024365051.1">
    <property type="nucleotide sequence ID" value="XM_024509283.2"/>
</dbReference>
<dbReference type="Gramene" id="Pp3c2_22540V3.10">
    <property type="protein sequence ID" value="Pp3c2_22540V3.10"/>
    <property type="gene ID" value="Pp3c2_22540"/>
</dbReference>
<dbReference type="GeneID" id="112277200"/>
<gene>
    <name evidence="1" type="primary">LOC112277200</name>
</gene>
<dbReference type="EMBL" id="ABEU02000002">
    <property type="status" value="NOT_ANNOTATED_CDS"/>
    <property type="molecule type" value="Genomic_DNA"/>
</dbReference>
<evidence type="ECO:0000313" key="1">
    <source>
        <dbReference type="EnsemblPlants" id="Pp3c2_22540V3.10"/>
    </source>
</evidence>